<dbReference type="Proteomes" id="UP000614047">
    <property type="component" value="Unassembled WGS sequence"/>
</dbReference>
<evidence type="ECO:0000313" key="3">
    <source>
        <dbReference type="EMBL" id="MBG6093727.1"/>
    </source>
</evidence>
<dbReference type="GO" id="GO:0005576">
    <property type="term" value="C:extracellular region"/>
    <property type="evidence" value="ECO:0007669"/>
    <property type="project" value="TreeGrafter"/>
</dbReference>
<dbReference type="InterPro" id="IPR052336">
    <property type="entry name" value="MlaD_Phospholipid_Transporter"/>
</dbReference>
<dbReference type="PANTHER" id="PTHR33371">
    <property type="entry name" value="INTERMEMBRANE PHOSPHOLIPID TRANSPORT SYSTEM BINDING PROTEIN MLAD-RELATED"/>
    <property type="match status" value="1"/>
</dbReference>
<sequence length="356" mass="36839">MSDEPLSKRSRTLFGLVGAGVIAGSAALVALGSSPSHEGSTYYTASFGRAGQGLDPGKSDVKIRGITVGTVEKVALERTGRVAVRVRVDQGVKVPRTAAARIEPVSVFGPKDLALDLGAGELTGPYLPDGGRIARTSDPQELAETAWPAYRLTRAINPDEVTTILRTLSGGLSGQGPALRRTIGNGATVVEAAHANRAAIQSLIDDISGLSGELGPRGGTINATVRDLNRLSPVISGRPDKVTRLLEESARLADTVGGTLERRGADLGTIVDEASRAVSVVAGQRRNVPVLIDSLNGFFEMLARIIRTDGPEGTKLASVIATLPLDLCKAIADVCETPSSGGASASQAGPRMVIQP</sequence>
<feature type="domain" description="Mce/MlaD" evidence="2">
    <location>
        <begin position="41"/>
        <end position="116"/>
    </location>
</feature>
<organism evidence="3 4">
    <name type="scientific">Actinomadura viridis</name>
    <dbReference type="NCBI Taxonomy" id="58110"/>
    <lineage>
        <taxon>Bacteria</taxon>
        <taxon>Bacillati</taxon>
        <taxon>Actinomycetota</taxon>
        <taxon>Actinomycetes</taxon>
        <taxon>Streptosporangiales</taxon>
        <taxon>Thermomonosporaceae</taxon>
        <taxon>Actinomadura</taxon>
    </lineage>
</organism>
<evidence type="ECO:0000256" key="1">
    <source>
        <dbReference type="SAM" id="Phobius"/>
    </source>
</evidence>
<keyword evidence="1" id="KW-0812">Transmembrane</keyword>
<dbReference type="InterPro" id="IPR005693">
    <property type="entry name" value="Mce"/>
</dbReference>
<keyword evidence="1" id="KW-0472">Membrane</keyword>
<dbReference type="AlphaFoldDB" id="A0A931DQ17"/>
<dbReference type="InterPro" id="IPR003399">
    <property type="entry name" value="Mce/MlaD"/>
</dbReference>
<evidence type="ECO:0000259" key="2">
    <source>
        <dbReference type="Pfam" id="PF02470"/>
    </source>
</evidence>
<dbReference type="Pfam" id="PF02470">
    <property type="entry name" value="MlaD"/>
    <property type="match status" value="1"/>
</dbReference>
<dbReference type="NCBIfam" id="TIGR00996">
    <property type="entry name" value="Mtu_fam_mce"/>
    <property type="match status" value="1"/>
</dbReference>
<accession>A0A931DQ17</accession>
<keyword evidence="1" id="KW-1133">Transmembrane helix</keyword>
<keyword evidence="4" id="KW-1185">Reference proteome</keyword>
<comment type="caution">
    <text evidence="3">The sequence shown here is derived from an EMBL/GenBank/DDBJ whole genome shotgun (WGS) entry which is preliminary data.</text>
</comment>
<dbReference type="RefSeq" id="WP_197015750.1">
    <property type="nucleotide sequence ID" value="NZ_BAABES010000003.1"/>
</dbReference>
<protein>
    <submittedName>
        <fullName evidence="3">Phospholipid/cholesterol/gamma-HCH transport system substrate-binding protein</fullName>
    </submittedName>
</protein>
<feature type="transmembrane region" description="Helical" evidence="1">
    <location>
        <begin position="12"/>
        <end position="31"/>
    </location>
</feature>
<reference evidence="3" key="1">
    <citation type="submission" date="2020-11" db="EMBL/GenBank/DDBJ databases">
        <title>Sequencing the genomes of 1000 actinobacteria strains.</title>
        <authorList>
            <person name="Klenk H.-P."/>
        </authorList>
    </citation>
    <scope>NUCLEOTIDE SEQUENCE</scope>
    <source>
        <strain evidence="3">DSM 43175</strain>
    </source>
</reference>
<evidence type="ECO:0000313" key="4">
    <source>
        <dbReference type="Proteomes" id="UP000614047"/>
    </source>
</evidence>
<gene>
    <name evidence="3" type="ORF">IW256_007840</name>
</gene>
<dbReference type="EMBL" id="JADOUA010000001">
    <property type="protein sequence ID" value="MBG6093727.1"/>
    <property type="molecule type" value="Genomic_DNA"/>
</dbReference>
<proteinExistence type="predicted"/>
<dbReference type="PANTHER" id="PTHR33371:SF16">
    <property type="entry name" value="MCE-FAMILY PROTEIN MCE3F"/>
    <property type="match status" value="1"/>
</dbReference>
<name>A0A931DQ17_9ACTN</name>